<dbReference type="Proteomes" id="UP000427906">
    <property type="component" value="Chromosome"/>
</dbReference>
<gene>
    <name evidence="2" type="ORF">DSCA_62830</name>
</gene>
<protein>
    <submittedName>
        <fullName evidence="2">Uncharacterized protein</fullName>
    </submittedName>
</protein>
<keyword evidence="1" id="KW-0812">Transmembrane</keyword>
<keyword evidence="1" id="KW-1133">Transmembrane helix</keyword>
<evidence type="ECO:0000313" key="2">
    <source>
        <dbReference type="EMBL" id="BBO72353.1"/>
    </source>
</evidence>
<accession>A0A5K7YWJ8</accession>
<keyword evidence="1" id="KW-0472">Membrane</keyword>
<proteinExistence type="predicted"/>
<name>A0A5K7YWJ8_9BACT</name>
<feature type="transmembrane region" description="Helical" evidence="1">
    <location>
        <begin position="31"/>
        <end position="51"/>
    </location>
</feature>
<dbReference type="AlphaFoldDB" id="A0A5K7YWJ8"/>
<keyword evidence="3" id="KW-1185">Reference proteome</keyword>
<reference evidence="2 3" key="1">
    <citation type="submission" date="2019-11" db="EMBL/GenBank/DDBJ databases">
        <title>Comparative genomics of hydrocarbon-degrading Desulfosarcina strains.</title>
        <authorList>
            <person name="Watanabe M."/>
            <person name="Kojima H."/>
            <person name="Fukui M."/>
        </authorList>
    </citation>
    <scope>NUCLEOTIDE SEQUENCE [LARGE SCALE GENOMIC DNA]</scope>
    <source>
        <strain evidence="2 3">PL12</strain>
    </source>
</reference>
<organism evidence="2 3">
    <name type="scientific">Desulfosarcina alkanivorans</name>
    <dbReference type="NCBI Taxonomy" id="571177"/>
    <lineage>
        <taxon>Bacteria</taxon>
        <taxon>Pseudomonadati</taxon>
        <taxon>Thermodesulfobacteriota</taxon>
        <taxon>Desulfobacteria</taxon>
        <taxon>Desulfobacterales</taxon>
        <taxon>Desulfosarcinaceae</taxon>
        <taxon>Desulfosarcina</taxon>
    </lineage>
</organism>
<evidence type="ECO:0000313" key="3">
    <source>
        <dbReference type="Proteomes" id="UP000427906"/>
    </source>
</evidence>
<sequence length="56" mass="6337">MTQFHIFVIRAILGAGFAVILSRMFYPDANIIYVAGLGIILVGLAYFAEYLRNRKK</sequence>
<evidence type="ECO:0000256" key="1">
    <source>
        <dbReference type="SAM" id="Phobius"/>
    </source>
</evidence>
<dbReference type="RefSeq" id="WP_231716324.1">
    <property type="nucleotide sequence ID" value="NZ_AP021874.1"/>
</dbReference>
<dbReference type="EMBL" id="AP021874">
    <property type="protein sequence ID" value="BBO72353.1"/>
    <property type="molecule type" value="Genomic_DNA"/>
</dbReference>
<dbReference type="KEGG" id="dalk:DSCA_62830"/>
<feature type="transmembrane region" description="Helical" evidence="1">
    <location>
        <begin position="7"/>
        <end position="25"/>
    </location>
</feature>